<evidence type="ECO:0000313" key="9">
    <source>
        <dbReference type="WBParaSite" id="Pan_g17054.t1"/>
    </source>
</evidence>
<keyword evidence="4" id="KW-0472">Membrane</keyword>
<dbReference type="WBParaSite" id="Pan_g17054.t1">
    <property type="protein sequence ID" value="Pan_g17054.t1"/>
    <property type="gene ID" value="Pan_g17054"/>
</dbReference>
<feature type="transmembrane region" description="Helical" evidence="4">
    <location>
        <begin position="1118"/>
        <end position="1142"/>
    </location>
</feature>
<protein>
    <submittedName>
        <fullName evidence="9">Neogenin-like protein</fullName>
    </submittedName>
</protein>
<keyword evidence="8" id="KW-1185">Reference proteome</keyword>
<evidence type="ECO:0000256" key="3">
    <source>
        <dbReference type="SAM" id="MobiDB-lite"/>
    </source>
</evidence>
<feature type="region of interest" description="Disordered" evidence="3">
    <location>
        <begin position="1148"/>
        <end position="1175"/>
    </location>
</feature>
<feature type="domain" description="Fibronectin type-III" evidence="7">
    <location>
        <begin position="587"/>
        <end position="680"/>
    </location>
</feature>
<feature type="domain" description="Ig-like" evidence="6">
    <location>
        <begin position="47"/>
        <end position="125"/>
    </location>
</feature>
<feature type="domain" description="Fibronectin type-III" evidence="7">
    <location>
        <begin position="685"/>
        <end position="780"/>
    </location>
</feature>
<evidence type="ECO:0000259" key="6">
    <source>
        <dbReference type="PROSITE" id="PS50835"/>
    </source>
</evidence>
<dbReference type="GO" id="GO:0098609">
    <property type="term" value="P:cell-cell adhesion"/>
    <property type="evidence" value="ECO:0007669"/>
    <property type="project" value="TreeGrafter"/>
</dbReference>
<dbReference type="SMART" id="SM00408">
    <property type="entry name" value="IGc2"/>
    <property type="match status" value="4"/>
</dbReference>
<feature type="chain" id="PRO_5028992498" evidence="5">
    <location>
        <begin position="29"/>
        <end position="1639"/>
    </location>
</feature>
<dbReference type="InterPro" id="IPR003598">
    <property type="entry name" value="Ig_sub2"/>
</dbReference>
<feature type="signal peptide" evidence="5">
    <location>
        <begin position="1"/>
        <end position="28"/>
    </location>
</feature>
<dbReference type="Pfam" id="PF07679">
    <property type="entry name" value="I-set"/>
    <property type="match status" value="2"/>
</dbReference>
<evidence type="ECO:0000256" key="4">
    <source>
        <dbReference type="SAM" id="Phobius"/>
    </source>
</evidence>
<keyword evidence="5" id="KW-0732">Signal</keyword>
<dbReference type="InterPro" id="IPR013098">
    <property type="entry name" value="Ig_I-set"/>
</dbReference>
<sequence>MASYNRAPLRVFGFCLLLHLLLCQHSDAERIAHKHRRAFGDDRFLDFTFKSEPRDAVARPGGSATFDCQFDFARKDRCDVRIEWRKDSVSVSAVRAVGRVLIVGNGSLLIESVLPSDAGAYQCAVHVTPRIEPRTTWTFVSSKALLRVPDAAEPIFVREPTSMTIAPGDVAAFECVLNAPSSLASVEWYKDDRRIYAGEDYTILPITNTLQIASVDKQKHSGLYKCIVRDAGSIRHSHEVPLKITVPPRTDVSFGFLLTPQPLIATEADNSVLIQCLATSSKATKYMWLKDALPLSHSDPRVRQVGIHGSSLLIEKVSTSDAGVYSCRASIATEAIEGKSHLTVKAPPKILKAPVSQATQETADIDFDCIVAPSSLPTEISWFKNGEKIVPSEYFVIQNGKLRVLGLVRDDQGVYQCLAVNEVGSVQAAAQLVVDPAAFLQPFLTGTITTGITRSTPAPTMAVTVVTTRAKATSLALTAESAPSTPSVPSEPLGIKVTNLTPRMVSLKWDPPISPNGPIIRYQVYIREEESTRDRTVSSTTTSATVNDLKPAAVYVVRISAENRNGLGKSTGEFKITTAPEQPIPSRVRNLRATVLSPTSIEVSWEAPTSNADDTLRYKLYYIRKDRQSVEEETQVHMVKTSYTLHDLDKNAEYAIRVEAESANGSGPSSDVIITKTLTDVPSKAPEDVRAEALENGAIRVSWRPLAAVDQNGQITSYRIKYKAKQRGSPVSIADVEGSSREYTLNGLNPGTQYTVRVAAINTNGTGPFTNWVNVDTLLDDLEDTVISAPRSLRVNADHDAIHIAWEPPVSDDVIVRGYEVGWGPGVPDLEKARVDASARTYTITNLKPSREYVVSLRGYNNAGSGFPIYETVRTNAYGHSSGSRSENSGHGPSATPLGVRAETESSSSIRVSWTDPTDVFNPFYTARYSSKADNNGLQRFVNTSENEVVISDLRPNLLYEFAVKLVESPHWSMAVSNRTAPAPPSSAPRDLTITPPSKMKFVDPHTVTLHWQPPKYANGEVSDYSVLYTHRPEQDDKEWLVDSVRGDQLSMTILNLIPQTVYYFKIQARNVKGIGPFSSIVKYEPAGYDFGPSSKSSKTGSIEVLDKLFVLWETNKIYVILGVAAVCIVLLVILLTFICVYQCQRKSSTPRSGRSKSGYLPGRKQSTSGAQPDFWIVNGQGNARPMGEYETASGTMLHDLKRHDIAVDSPPPRYVGAPVSPLMSQSHPCANSLFVGGGGPPASSVSPNLRSPLRRLHRQSLPPMLVNSTRAVDCPMPPAMTSVIVAPPSSASGFGQDDNDSAIVGSSRASSATTGILPSGPIVMSAKRATLGLLSQRGGSSSAYASDADSKSCELVNAVQSRACPMSRILSAILYTVYSVRSSTILKSHACNGTMPRSYHQSSTSLEARQRTPQILYTGTNRQPIAKVDIASDHASSYSGSSTALQQLNNQTPPPTQDHGYRTIRSMNPSSNPLKSFAHLASVPPPLSPSHGGTPTTALIGPGGSERTAHIVRPIVVASPTNRSSPLNGPKSFGLGAKLPVGRATAQPRINVASSGYSPYGSICDEHDGGDSSSGVHPNQHPNNFNLDHRHDDFKNRSDLTSAGSEEEISMIHFDKFMTELQQIQNELSMDNDPPPPR</sequence>
<dbReference type="Pfam" id="PF13927">
    <property type="entry name" value="Ig_3"/>
    <property type="match status" value="1"/>
</dbReference>
<feature type="compositionally biased region" description="Low complexity" evidence="3">
    <location>
        <begin position="1437"/>
        <end position="1452"/>
    </location>
</feature>
<feature type="compositionally biased region" description="Basic and acidic residues" evidence="3">
    <location>
        <begin position="1588"/>
        <end position="1599"/>
    </location>
</feature>
<dbReference type="SUPFAM" id="SSF49265">
    <property type="entry name" value="Fibronectin type III"/>
    <property type="match status" value="3"/>
</dbReference>
<feature type="compositionally biased region" description="Polar residues" evidence="3">
    <location>
        <begin position="878"/>
        <end position="891"/>
    </location>
</feature>
<dbReference type="InterPro" id="IPR036116">
    <property type="entry name" value="FN3_sf"/>
</dbReference>
<feature type="domain" description="Fibronectin type-III" evidence="7">
    <location>
        <begin position="789"/>
        <end position="879"/>
    </location>
</feature>
<dbReference type="InterPro" id="IPR013783">
    <property type="entry name" value="Ig-like_fold"/>
</dbReference>
<evidence type="ECO:0000256" key="2">
    <source>
        <dbReference type="ARBA" id="ARBA00023157"/>
    </source>
</evidence>
<dbReference type="InterPro" id="IPR003961">
    <property type="entry name" value="FN3_dom"/>
</dbReference>
<dbReference type="PROSITE" id="PS50853">
    <property type="entry name" value="FN3"/>
    <property type="match status" value="6"/>
</dbReference>
<dbReference type="FunFam" id="2.60.40.10:FF:000551">
    <property type="entry name" value="Protogenin A"/>
    <property type="match status" value="1"/>
</dbReference>
<evidence type="ECO:0000313" key="8">
    <source>
        <dbReference type="Proteomes" id="UP000492821"/>
    </source>
</evidence>
<dbReference type="Gene3D" id="2.60.40.10">
    <property type="entry name" value="Immunoglobulins"/>
    <property type="match status" value="10"/>
</dbReference>
<dbReference type="PROSITE" id="PS50835">
    <property type="entry name" value="IG_LIKE"/>
    <property type="match status" value="4"/>
</dbReference>
<feature type="domain" description="Ig-like" evidence="6">
    <location>
        <begin position="154"/>
        <end position="243"/>
    </location>
</feature>
<keyword evidence="1" id="KW-0677">Repeat</keyword>
<dbReference type="InterPro" id="IPR007110">
    <property type="entry name" value="Ig-like_dom"/>
</dbReference>
<reference evidence="8" key="1">
    <citation type="journal article" date="2013" name="Genetics">
        <title>The draft genome and transcriptome of Panagrellus redivivus are shaped by the harsh demands of a free-living lifestyle.</title>
        <authorList>
            <person name="Srinivasan J."/>
            <person name="Dillman A.R."/>
            <person name="Macchietto M.G."/>
            <person name="Heikkinen L."/>
            <person name="Lakso M."/>
            <person name="Fracchia K.M."/>
            <person name="Antoshechkin I."/>
            <person name="Mortazavi A."/>
            <person name="Wong G."/>
            <person name="Sternberg P.W."/>
        </authorList>
    </citation>
    <scope>NUCLEOTIDE SEQUENCE [LARGE SCALE GENOMIC DNA]</scope>
    <source>
        <strain evidence="8">MT8872</strain>
    </source>
</reference>
<dbReference type="Pfam" id="PF00041">
    <property type="entry name" value="fn3"/>
    <property type="match status" value="6"/>
</dbReference>
<name>A0A7E4V7B8_PANRE</name>
<keyword evidence="2" id="KW-1015">Disulfide bond</keyword>
<dbReference type="CDD" id="cd00063">
    <property type="entry name" value="FN3"/>
    <property type="match status" value="6"/>
</dbReference>
<feature type="domain" description="Fibronectin type-III" evidence="7">
    <location>
        <begin position="988"/>
        <end position="1090"/>
    </location>
</feature>
<feature type="domain" description="Fibronectin type-III" evidence="7">
    <location>
        <begin position="491"/>
        <end position="581"/>
    </location>
</feature>
<feature type="compositionally biased region" description="Polar residues" evidence="3">
    <location>
        <begin position="1572"/>
        <end position="1587"/>
    </location>
</feature>
<feature type="region of interest" description="Disordered" evidence="3">
    <location>
        <begin position="878"/>
        <end position="909"/>
    </location>
</feature>
<organism evidence="8 9">
    <name type="scientific">Panagrellus redivivus</name>
    <name type="common">Microworm</name>
    <dbReference type="NCBI Taxonomy" id="6233"/>
    <lineage>
        <taxon>Eukaryota</taxon>
        <taxon>Metazoa</taxon>
        <taxon>Ecdysozoa</taxon>
        <taxon>Nematoda</taxon>
        <taxon>Chromadorea</taxon>
        <taxon>Rhabditida</taxon>
        <taxon>Tylenchina</taxon>
        <taxon>Panagrolaimomorpha</taxon>
        <taxon>Panagrolaimoidea</taxon>
        <taxon>Panagrolaimidae</taxon>
        <taxon>Panagrellus</taxon>
    </lineage>
</organism>
<keyword evidence="4" id="KW-0812">Transmembrane</keyword>
<dbReference type="PANTHER" id="PTHR44170">
    <property type="entry name" value="PROTEIN SIDEKICK"/>
    <property type="match status" value="1"/>
</dbReference>
<proteinExistence type="predicted"/>
<dbReference type="PRINTS" id="PR00014">
    <property type="entry name" value="FNTYPEIII"/>
</dbReference>
<dbReference type="CDD" id="cd00096">
    <property type="entry name" value="Ig"/>
    <property type="match status" value="1"/>
</dbReference>
<feature type="domain" description="Fibronectin type-III" evidence="7">
    <location>
        <begin position="896"/>
        <end position="986"/>
    </location>
</feature>
<feature type="region of interest" description="Disordered" evidence="3">
    <location>
        <begin position="1437"/>
        <end position="1459"/>
    </location>
</feature>
<dbReference type="PANTHER" id="PTHR44170:SF54">
    <property type="entry name" value="FI24025P1"/>
    <property type="match status" value="1"/>
</dbReference>
<evidence type="ECO:0000259" key="7">
    <source>
        <dbReference type="PROSITE" id="PS50853"/>
    </source>
</evidence>
<dbReference type="InterPro" id="IPR036179">
    <property type="entry name" value="Ig-like_dom_sf"/>
</dbReference>
<accession>A0A7E4V7B8</accession>
<feature type="region of interest" description="Disordered" evidence="3">
    <location>
        <begin position="1566"/>
        <end position="1604"/>
    </location>
</feature>
<evidence type="ECO:0000256" key="1">
    <source>
        <dbReference type="ARBA" id="ARBA00022737"/>
    </source>
</evidence>
<feature type="domain" description="Ig-like" evidence="6">
    <location>
        <begin position="248"/>
        <end position="343"/>
    </location>
</feature>
<evidence type="ECO:0000256" key="5">
    <source>
        <dbReference type="SAM" id="SignalP"/>
    </source>
</evidence>
<keyword evidence="4" id="KW-1133">Transmembrane helix</keyword>
<feature type="domain" description="Ig-like" evidence="6">
    <location>
        <begin position="348"/>
        <end position="433"/>
    </location>
</feature>
<reference evidence="9" key="2">
    <citation type="submission" date="2020-10" db="UniProtKB">
        <authorList>
            <consortium name="WormBaseParasite"/>
        </authorList>
    </citation>
    <scope>IDENTIFICATION</scope>
</reference>
<dbReference type="InterPro" id="IPR003599">
    <property type="entry name" value="Ig_sub"/>
</dbReference>
<dbReference type="Proteomes" id="UP000492821">
    <property type="component" value="Unassembled WGS sequence"/>
</dbReference>
<dbReference type="SMART" id="SM00060">
    <property type="entry name" value="FN3"/>
    <property type="match status" value="6"/>
</dbReference>
<dbReference type="SUPFAM" id="SSF48726">
    <property type="entry name" value="Immunoglobulin"/>
    <property type="match status" value="4"/>
</dbReference>
<dbReference type="SMART" id="SM00409">
    <property type="entry name" value="IG"/>
    <property type="match status" value="4"/>
</dbReference>